<dbReference type="InterPro" id="IPR000477">
    <property type="entry name" value="RT_dom"/>
</dbReference>
<dbReference type="Pfam" id="PF00078">
    <property type="entry name" value="RVT_1"/>
    <property type="match status" value="1"/>
</dbReference>
<dbReference type="PROSITE" id="PS50878">
    <property type="entry name" value="RT_POL"/>
    <property type="match status" value="1"/>
</dbReference>
<evidence type="ECO:0000313" key="3">
    <source>
        <dbReference type="Proteomes" id="UP000265520"/>
    </source>
</evidence>
<comment type="caution">
    <text evidence="2">The sequence shown here is derived from an EMBL/GenBank/DDBJ whole genome shotgun (WGS) entry which is preliminary data.</text>
</comment>
<proteinExistence type="predicted"/>
<organism evidence="2 3">
    <name type="scientific">Trifolium medium</name>
    <dbReference type="NCBI Taxonomy" id="97028"/>
    <lineage>
        <taxon>Eukaryota</taxon>
        <taxon>Viridiplantae</taxon>
        <taxon>Streptophyta</taxon>
        <taxon>Embryophyta</taxon>
        <taxon>Tracheophyta</taxon>
        <taxon>Spermatophyta</taxon>
        <taxon>Magnoliopsida</taxon>
        <taxon>eudicotyledons</taxon>
        <taxon>Gunneridae</taxon>
        <taxon>Pentapetalae</taxon>
        <taxon>rosids</taxon>
        <taxon>fabids</taxon>
        <taxon>Fabales</taxon>
        <taxon>Fabaceae</taxon>
        <taxon>Papilionoideae</taxon>
        <taxon>50 kb inversion clade</taxon>
        <taxon>NPAAA clade</taxon>
        <taxon>Hologalegina</taxon>
        <taxon>IRL clade</taxon>
        <taxon>Trifolieae</taxon>
        <taxon>Trifolium</taxon>
    </lineage>
</organism>
<sequence length="177" mass="19920">KSPGPDGINFGFIKEFWAEVKSDFMRFLLEFYANGKLAKGVNSTFIVLIPKVDNPQALGEFRPISLVGSMYKVLAKVLENRLKEVMGDVISASQSTFVKGRQILYRIMVANEVVNDANKHKKELIMFKVDFEKAYDSVEWSYLDAVLGKMGFSTKWRSWMKECVGSATTSVLVNGCP</sequence>
<dbReference type="PANTHER" id="PTHR46890:SF48">
    <property type="entry name" value="RNA-DIRECTED DNA POLYMERASE"/>
    <property type="match status" value="1"/>
</dbReference>
<feature type="non-terminal residue" evidence="2">
    <location>
        <position position="177"/>
    </location>
</feature>
<keyword evidence="3" id="KW-1185">Reference proteome</keyword>
<keyword evidence="2" id="KW-0808">Transferase</keyword>
<dbReference type="CDD" id="cd01650">
    <property type="entry name" value="RT_nLTR_like"/>
    <property type="match status" value="1"/>
</dbReference>
<evidence type="ECO:0000313" key="2">
    <source>
        <dbReference type="EMBL" id="MCI26873.1"/>
    </source>
</evidence>
<reference evidence="2 3" key="1">
    <citation type="journal article" date="2018" name="Front. Plant Sci.">
        <title>Red Clover (Trifolium pratense) and Zigzag Clover (T. medium) - A Picture of Genomic Similarities and Differences.</title>
        <authorList>
            <person name="Dluhosova J."/>
            <person name="Istvanek J."/>
            <person name="Nedelnik J."/>
            <person name="Repkova J."/>
        </authorList>
    </citation>
    <scope>NUCLEOTIDE SEQUENCE [LARGE SCALE GENOMIC DNA]</scope>
    <source>
        <strain evidence="3">cv. 10/8</strain>
        <tissue evidence="2">Leaf</tissue>
    </source>
</reference>
<keyword evidence="2" id="KW-0548">Nucleotidyltransferase</keyword>
<dbReference type="InterPro" id="IPR052343">
    <property type="entry name" value="Retrotransposon-Effector_Assoc"/>
</dbReference>
<name>A0A392QR55_9FABA</name>
<evidence type="ECO:0000259" key="1">
    <source>
        <dbReference type="PROSITE" id="PS50878"/>
    </source>
</evidence>
<dbReference type="PANTHER" id="PTHR46890">
    <property type="entry name" value="NON-LTR RETROLELEMENT REVERSE TRANSCRIPTASE-LIKE PROTEIN-RELATED"/>
    <property type="match status" value="1"/>
</dbReference>
<feature type="non-terminal residue" evidence="2">
    <location>
        <position position="1"/>
    </location>
</feature>
<dbReference type="GO" id="GO:0003964">
    <property type="term" value="F:RNA-directed DNA polymerase activity"/>
    <property type="evidence" value="ECO:0007669"/>
    <property type="project" value="UniProtKB-KW"/>
</dbReference>
<accession>A0A392QR55</accession>
<dbReference type="EMBL" id="LXQA010155851">
    <property type="protein sequence ID" value="MCI26873.1"/>
    <property type="molecule type" value="Genomic_DNA"/>
</dbReference>
<feature type="domain" description="Reverse transcriptase" evidence="1">
    <location>
        <begin position="30"/>
        <end position="177"/>
    </location>
</feature>
<keyword evidence="2" id="KW-0695">RNA-directed DNA polymerase</keyword>
<dbReference type="Proteomes" id="UP000265520">
    <property type="component" value="Unassembled WGS sequence"/>
</dbReference>
<protein>
    <submittedName>
        <fullName evidence="2">LINE-1 reverse transcriptase like</fullName>
    </submittedName>
</protein>
<dbReference type="AlphaFoldDB" id="A0A392QR55"/>